<accession>A0AAE9ZEM2</accession>
<dbReference type="RefSeq" id="WP_274493272.1">
    <property type="nucleotide sequence ID" value="NZ_CP118166.1"/>
</dbReference>
<protein>
    <submittedName>
        <fullName evidence="2">DUF6491 family protein</fullName>
    </submittedName>
</protein>
<reference evidence="2" key="1">
    <citation type="submission" date="2023-02" db="EMBL/GenBank/DDBJ databases">
        <title>Genome sequence of Hyphococcus flavus.</title>
        <authorList>
            <person name="Rong J.-C."/>
            <person name="Zhao Q."/>
            <person name="Yi M."/>
            <person name="Wu J.-Y."/>
        </authorList>
    </citation>
    <scope>NUCLEOTIDE SEQUENCE</scope>
    <source>
        <strain evidence="2">MCCC 1K03223</strain>
    </source>
</reference>
<proteinExistence type="predicted"/>
<feature type="signal peptide" evidence="1">
    <location>
        <begin position="1"/>
        <end position="27"/>
    </location>
</feature>
<name>A0AAE9ZEM2_9PROT</name>
<sequence>MKTFRKQIVRLSAAGAACLVMASSASALLLSRESERAQETLTQYERTGDVVSCLQLRQIRNTDAPDDYTLLIEAAGGDMYLNELNGRCIGLARWQRYTLRSLLSKMCRGDIIQVMDTSGRQMGSCSIGDFEKLSKIENTND</sequence>
<keyword evidence="1" id="KW-0732">Signal</keyword>
<dbReference type="EMBL" id="CP118166">
    <property type="protein sequence ID" value="WDI31383.1"/>
    <property type="molecule type" value="Genomic_DNA"/>
</dbReference>
<evidence type="ECO:0000313" key="3">
    <source>
        <dbReference type="Proteomes" id="UP001214043"/>
    </source>
</evidence>
<gene>
    <name evidence="2" type="ORF">PUV54_15645</name>
</gene>
<dbReference type="KEGG" id="hfl:PUV54_15645"/>
<dbReference type="AlphaFoldDB" id="A0AAE9ZEM2"/>
<evidence type="ECO:0000313" key="2">
    <source>
        <dbReference type="EMBL" id="WDI31383.1"/>
    </source>
</evidence>
<evidence type="ECO:0000256" key="1">
    <source>
        <dbReference type="SAM" id="SignalP"/>
    </source>
</evidence>
<feature type="chain" id="PRO_5042031757" evidence="1">
    <location>
        <begin position="28"/>
        <end position="141"/>
    </location>
</feature>
<organism evidence="2 3">
    <name type="scientific">Hyphococcus flavus</name>
    <dbReference type="NCBI Taxonomy" id="1866326"/>
    <lineage>
        <taxon>Bacteria</taxon>
        <taxon>Pseudomonadati</taxon>
        <taxon>Pseudomonadota</taxon>
        <taxon>Alphaproteobacteria</taxon>
        <taxon>Parvularculales</taxon>
        <taxon>Parvularculaceae</taxon>
        <taxon>Hyphococcus</taxon>
    </lineage>
</organism>
<keyword evidence="3" id="KW-1185">Reference proteome</keyword>
<dbReference type="Proteomes" id="UP001214043">
    <property type="component" value="Chromosome"/>
</dbReference>